<accession>A0A076MPF0</accession>
<keyword evidence="6" id="KW-0479">Metal-binding</keyword>
<evidence type="ECO:0000259" key="13">
    <source>
        <dbReference type="Pfam" id="PF12483"/>
    </source>
</evidence>
<dbReference type="InterPro" id="IPR022170">
    <property type="entry name" value="MUL1-like"/>
</dbReference>
<keyword evidence="15" id="KW-1185">Reference proteome</keyword>
<gene>
    <name evidence="14" type="ORF">AMETH_0749</name>
</gene>
<evidence type="ECO:0000256" key="5">
    <source>
        <dbReference type="ARBA" id="ARBA00022692"/>
    </source>
</evidence>
<evidence type="ECO:0000256" key="6">
    <source>
        <dbReference type="ARBA" id="ARBA00022723"/>
    </source>
</evidence>
<dbReference type="GO" id="GO:0016020">
    <property type="term" value="C:membrane"/>
    <property type="evidence" value="ECO:0007669"/>
    <property type="project" value="UniProtKB-SubCell"/>
</dbReference>
<dbReference type="RefSeq" id="WP_017986701.1">
    <property type="nucleotide sequence ID" value="NZ_AQUL01000001.1"/>
</dbReference>
<proteinExistence type="predicted"/>
<evidence type="ECO:0000313" key="15">
    <source>
        <dbReference type="Proteomes" id="UP000062973"/>
    </source>
</evidence>
<organism evidence="14 15">
    <name type="scientific">Amycolatopsis methanolica 239</name>
    <dbReference type="NCBI Taxonomy" id="1068978"/>
    <lineage>
        <taxon>Bacteria</taxon>
        <taxon>Bacillati</taxon>
        <taxon>Actinomycetota</taxon>
        <taxon>Actinomycetes</taxon>
        <taxon>Pseudonocardiales</taxon>
        <taxon>Pseudonocardiaceae</taxon>
        <taxon>Amycolatopsis</taxon>
        <taxon>Amycolatopsis methanolica group</taxon>
    </lineage>
</organism>
<evidence type="ECO:0000256" key="1">
    <source>
        <dbReference type="ARBA" id="ARBA00000900"/>
    </source>
</evidence>
<evidence type="ECO:0000256" key="7">
    <source>
        <dbReference type="ARBA" id="ARBA00022771"/>
    </source>
</evidence>
<dbReference type="KEGG" id="amq:AMETH_0749"/>
<dbReference type="EC" id="2.3.2.27" evidence="3"/>
<name>A0A076MPF0_AMYME</name>
<comment type="catalytic activity">
    <reaction evidence="1">
        <text>S-ubiquitinyl-[E2 ubiquitin-conjugating enzyme]-L-cysteine + [acceptor protein]-L-lysine = [E2 ubiquitin-conjugating enzyme]-L-cysteine + N(6)-ubiquitinyl-[acceptor protein]-L-lysine.</text>
        <dbReference type="EC" id="2.3.2.27"/>
    </reaction>
</comment>
<evidence type="ECO:0000256" key="9">
    <source>
        <dbReference type="ARBA" id="ARBA00022833"/>
    </source>
</evidence>
<feature type="domain" description="E3 Ubiquitin ligase MUL1-like" evidence="13">
    <location>
        <begin position="100"/>
        <end position="245"/>
    </location>
</feature>
<keyword evidence="7" id="KW-0863">Zinc-finger</keyword>
<dbReference type="GO" id="GO:0008270">
    <property type="term" value="F:zinc ion binding"/>
    <property type="evidence" value="ECO:0007669"/>
    <property type="project" value="UniProtKB-KW"/>
</dbReference>
<keyword evidence="9" id="KW-0862">Zinc</keyword>
<evidence type="ECO:0000256" key="3">
    <source>
        <dbReference type="ARBA" id="ARBA00012483"/>
    </source>
</evidence>
<evidence type="ECO:0000256" key="2">
    <source>
        <dbReference type="ARBA" id="ARBA00004141"/>
    </source>
</evidence>
<dbReference type="OrthoDB" id="3469619at2"/>
<keyword evidence="11 12" id="KW-0472">Membrane</keyword>
<comment type="subcellular location">
    <subcellularLocation>
        <location evidence="2">Membrane</location>
        <topology evidence="2">Multi-pass membrane protein</topology>
    </subcellularLocation>
</comment>
<dbReference type="GO" id="GO:0016567">
    <property type="term" value="P:protein ubiquitination"/>
    <property type="evidence" value="ECO:0007669"/>
    <property type="project" value="InterPro"/>
</dbReference>
<keyword evidence="10 12" id="KW-1133">Transmembrane helix</keyword>
<evidence type="ECO:0000256" key="10">
    <source>
        <dbReference type="ARBA" id="ARBA00022989"/>
    </source>
</evidence>
<feature type="transmembrane region" description="Helical" evidence="12">
    <location>
        <begin position="230"/>
        <end position="252"/>
    </location>
</feature>
<evidence type="ECO:0000256" key="12">
    <source>
        <dbReference type="SAM" id="Phobius"/>
    </source>
</evidence>
<reference evidence="14 15" key="1">
    <citation type="submission" date="2014-07" db="EMBL/GenBank/DDBJ databases">
        <title>Whole Genome Sequence of the Amycolatopsis methanolica 239.</title>
        <authorList>
            <person name="Tang B."/>
        </authorList>
    </citation>
    <scope>NUCLEOTIDE SEQUENCE [LARGE SCALE GENOMIC DNA]</scope>
    <source>
        <strain evidence="14 15">239</strain>
    </source>
</reference>
<keyword evidence="4" id="KW-0808">Transferase</keyword>
<dbReference type="HOGENOM" id="CLU_1089523_0_0_11"/>
<dbReference type="PATRIC" id="fig|1068978.7.peg.785"/>
<dbReference type="Proteomes" id="UP000062973">
    <property type="component" value="Chromosome"/>
</dbReference>
<dbReference type="EMBL" id="CP009110">
    <property type="protein sequence ID" value="AIJ20841.1"/>
    <property type="molecule type" value="Genomic_DNA"/>
</dbReference>
<keyword evidence="8" id="KW-0833">Ubl conjugation pathway</keyword>
<evidence type="ECO:0000256" key="11">
    <source>
        <dbReference type="ARBA" id="ARBA00023136"/>
    </source>
</evidence>
<protein>
    <recommendedName>
        <fullName evidence="3">RING-type E3 ubiquitin transferase</fullName>
        <ecNumber evidence="3">2.3.2.27</ecNumber>
    </recommendedName>
</protein>
<dbReference type="eggNOG" id="ENOG50332WA">
    <property type="taxonomic scope" value="Bacteria"/>
</dbReference>
<evidence type="ECO:0000256" key="4">
    <source>
        <dbReference type="ARBA" id="ARBA00022679"/>
    </source>
</evidence>
<evidence type="ECO:0000313" key="14">
    <source>
        <dbReference type="EMBL" id="AIJ20841.1"/>
    </source>
</evidence>
<evidence type="ECO:0000256" key="8">
    <source>
        <dbReference type="ARBA" id="ARBA00022786"/>
    </source>
</evidence>
<keyword evidence="5 12" id="KW-0812">Transmembrane</keyword>
<dbReference type="Pfam" id="PF12483">
    <property type="entry name" value="GIDE"/>
    <property type="match status" value="1"/>
</dbReference>
<sequence length="254" mass="28423">MSLAGIALIVVAVFLFRRARKAGAQIRAMTATPTLTVAQLEQMRRMVPRPRPEGGFRKITEVIGGAQPGVGGLLTSELSKTPCVWYSYRVRRRWYYRTRKGHRRVRWDTVAEGQAPPSFVLVDPQRRPIELVVDGARPEAVEKPVDSYQTDFRAETVEFLGLEWPRGRGTLGFHYEEWIIRPGTWLYVLGEARDVTGSLVIGKPEDGSDFIIAAKPEGELRAGRGRRHRLLGAAACALVLVGLALIVTEFWIMA</sequence>
<dbReference type="AlphaFoldDB" id="A0A076MPF0"/>
<dbReference type="STRING" id="1068978.AMETH_0749"/>
<dbReference type="GO" id="GO:0061630">
    <property type="term" value="F:ubiquitin protein ligase activity"/>
    <property type="evidence" value="ECO:0007669"/>
    <property type="project" value="UniProtKB-EC"/>
</dbReference>